<keyword evidence="1" id="KW-0812">Transmembrane</keyword>
<keyword evidence="1" id="KW-0472">Membrane</keyword>
<comment type="caution">
    <text evidence="2">The sequence shown here is derived from an EMBL/GenBank/DDBJ whole genome shotgun (WGS) entry which is preliminary data.</text>
</comment>
<dbReference type="AlphaFoldDB" id="A0A2U1JIY6"/>
<proteinExistence type="predicted"/>
<dbReference type="Proteomes" id="UP000245449">
    <property type="component" value="Unassembled WGS sequence"/>
</dbReference>
<feature type="transmembrane region" description="Helical" evidence="1">
    <location>
        <begin position="20"/>
        <end position="45"/>
    </location>
</feature>
<evidence type="ECO:0000313" key="3">
    <source>
        <dbReference type="Proteomes" id="UP000245449"/>
    </source>
</evidence>
<name>A0A2U1JIY6_9FLAO</name>
<gene>
    <name evidence="2" type="ORF">DB895_08255</name>
</gene>
<sequence>MGTAGGTFLSVLPNLHSEDVLKTIILATLGAIVSFLISLVLKIFIKKHKK</sequence>
<dbReference type="EMBL" id="QCZI01000009">
    <property type="protein sequence ID" value="PWA05102.1"/>
    <property type="molecule type" value="Genomic_DNA"/>
</dbReference>
<dbReference type="OrthoDB" id="1452636at2"/>
<keyword evidence="3" id="KW-1185">Reference proteome</keyword>
<protein>
    <submittedName>
        <fullName evidence="2">Uncharacterized protein</fullName>
    </submittedName>
</protein>
<organism evidence="2 3">
    <name type="scientific">Flavobacterium psychrotolerans</name>
    <dbReference type="NCBI Taxonomy" id="2169410"/>
    <lineage>
        <taxon>Bacteria</taxon>
        <taxon>Pseudomonadati</taxon>
        <taxon>Bacteroidota</taxon>
        <taxon>Flavobacteriia</taxon>
        <taxon>Flavobacteriales</taxon>
        <taxon>Flavobacteriaceae</taxon>
        <taxon>Flavobacterium</taxon>
    </lineage>
</organism>
<evidence type="ECO:0000256" key="1">
    <source>
        <dbReference type="SAM" id="Phobius"/>
    </source>
</evidence>
<keyword evidence="1" id="KW-1133">Transmembrane helix</keyword>
<reference evidence="2 3" key="1">
    <citation type="submission" date="2018-04" db="EMBL/GenBank/DDBJ databases">
        <title>Flavobacterium sp. nov., isolated from glacier ice.</title>
        <authorList>
            <person name="Liu Q."/>
            <person name="Xin Y.-H."/>
        </authorList>
    </citation>
    <scope>NUCLEOTIDE SEQUENCE [LARGE SCALE GENOMIC DNA]</scope>
    <source>
        <strain evidence="2 3">RB1R5</strain>
    </source>
</reference>
<evidence type="ECO:0000313" key="2">
    <source>
        <dbReference type="EMBL" id="PWA05102.1"/>
    </source>
</evidence>
<accession>A0A2U1JIY6</accession>